<dbReference type="EMBL" id="GBXM01037956">
    <property type="protein sequence ID" value="JAH70621.1"/>
    <property type="molecule type" value="Transcribed_RNA"/>
</dbReference>
<protein>
    <submittedName>
        <fullName evidence="1">Uncharacterized protein</fullName>
    </submittedName>
</protein>
<organism evidence="1">
    <name type="scientific">Anguilla anguilla</name>
    <name type="common">European freshwater eel</name>
    <name type="synonym">Muraena anguilla</name>
    <dbReference type="NCBI Taxonomy" id="7936"/>
    <lineage>
        <taxon>Eukaryota</taxon>
        <taxon>Metazoa</taxon>
        <taxon>Chordata</taxon>
        <taxon>Craniata</taxon>
        <taxon>Vertebrata</taxon>
        <taxon>Euteleostomi</taxon>
        <taxon>Actinopterygii</taxon>
        <taxon>Neopterygii</taxon>
        <taxon>Teleostei</taxon>
        <taxon>Anguilliformes</taxon>
        <taxon>Anguillidae</taxon>
        <taxon>Anguilla</taxon>
    </lineage>
</organism>
<accession>A0A0E9UXY7</accession>
<proteinExistence type="predicted"/>
<reference evidence="1" key="2">
    <citation type="journal article" date="2015" name="Fish Shellfish Immunol.">
        <title>Early steps in the European eel (Anguilla anguilla)-Vibrio vulnificus interaction in the gills: Role of the RtxA13 toxin.</title>
        <authorList>
            <person name="Callol A."/>
            <person name="Pajuelo D."/>
            <person name="Ebbesson L."/>
            <person name="Teles M."/>
            <person name="MacKenzie S."/>
            <person name="Amaro C."/>
        </authorList>
    </citation>
    <scope>NUCLEOTIDE SEQUENCE</scope>
</reference>
<name>A0A0E9UXY7_ANGAN</name>
<dbReference type="AlphaFoldDB" id="A0A0E9UXY7"/>
<sequence>MYKSADALYFTLLCKVLKMHFCFARC</sequence>
<evidence type="ECO:0000313" key="1">
    <source>
        <dbReference type="EMBL" id="JAH70621.1"/>
    </source>
</evidence>
<reference evidence="1" key="1">
    <citation type="submission" date="2014-11" db="EMBL/GenBank/DDBJ databases">
        <authorList>
            <person name="Amaro Gonzalez C."/>
        </authorList>
    </citation>
    <scope>NUCLEOTIDE SEQUENCE</scope>
</reference>